<dbReference type="SUPFAM" id="SSF52799">
    <property type="entry name" value="(Phosphotyrosine protein) phosphatases II"/>
    <property type="match status" value="1"/>
</dbReference>
<proteinExistence type="inferred from homology"/>
<dbReference type="InterPro" id="IPR026893">
    <property type="entry name" value="Tyr/Ser_Pase_IphP-type"/>
</dbReference>
<evidence type="ECO:0000313" key="4">
    <source>
        <dbReference type="Proteomes" id="UP001277761"/>
    </source>
</evidence>
<comment type="caution">
    <text evidence="3">The sequence shown here is derived from an EMBL/GenBank/DDBJ whole genome shotgun (WGS) entry which is preliminary data.</text>
</comment>
<dbReference type="EC" id="3.1.3.48" evidence="3"/>
<dbReference type="InterPro" id="IPR000387">
    <property type="entry name" value="Tyr_Pase_dom"/>
</dbReference>
<keyword evidence="4" id="KW-1185">Reference proteome</keyword>
<keyword evidence="3" id="KW-0378">Hydrolase</keyword>
<dbReference type="EMBL" id="JAXAVX010000019">
    <property type="protein sequence ID" value="MDX8153735.1"/>
    <property type="molecule type" value="Genomic_DNA"/>
</dbReference>
<dbReference type="PANTHER" id="PTHR31126:SF1">
    <property type="entry name" value="TYROSINE SPECIFIC PROTEIN PHOSPHATASES DOMAIN-CONTAINING PROTEIN"/>
    <property type="match status" value="1"/>
</dbReference>
<organism evidence="3 4">
    <name type="scientific">Patulibacter brassicae</name>
    <dbReference type="NCBI Taxonomy" id="1705717"/>
    <lineage>
        <taxon>Bacteria</taxon>
        <taxon>Bacillati</taxon>
        <taxon>Actinomycetota</taxon>
        <taxon>Thermoleophilia</taxon>
        <taxon>Solirubrobacterales</taxon>
        <taxon>Patulibacteraceae</taxon>
        <taxon>Patulibacter</taxon>
    </lineage>
</organism>
<gene>
    <name evidence="3" type="ORF">SK069_19215</name>
</gene>
<dbReference type="PROSITE" id="PS50056">
    <property type="entry name" value="TYR_PHOSPHATASE_2"/>
    <property type="match status" value="1"/>
</dbReference>
<dbReference type="PANTHER" id="PTHR31126">
    <property type="entry name" value="TYROSINE-PROTEIN PHOSPHATASE"/>
    <property type="match status" value="1"/>
</dbReference>
<sequence length="244" mass="26317">MTTVPPAERVHAVPGTANFRDVGGYAARDGARVARGRLFRADGIDALGDAGRAVLRELGLRTVIDLRQAIESEQHPDDLAGLELEHVLIPVMGELSTGRITDLGRLYLLLLQQRGERLTEAVRRLAVPGALPALYHCAAGKDRTGLVTALVLGLLGVDEEEIVADYALTGELLRGPKLDRIRRHAVEAGLDEQTIAVALDAPAEAMRLVLDHLREQHGGARDYLLAHGAAEHELEALADALLER</sequence>
<dbReference type="InterPro" id="IPR029021">
    <property type="entry name" value="Prot-tyrosine_phosphatase-like"/>
</dbReference>
<evidence type="ECO:0000259" key="2">
    <source>
        <dbReference type="PROSITE" id="PS50056"/>
    </source>
</evidence>
<evidence type="ECO:0000313" key="3">
    <source>
        <dbReference type="EMBL" id="MDX8153735.1"/>
    </source>
</evidence>
<dbReference type="RefSeq" id="WP_319955884.1">
    <property type="nucleotide sequence ID" value="NZ_JAXAVX010000019.1"/>
</dbReference>
<dbReference type="Proteomes" id="UP001277761">
    <property type="component" value="Unassembled WGS sequence"/>
</dbReference>
<reference evidence="3 4" key="1">
    <citation type="submission" date="2023-11" db="EMBL/GenBank/DDBJ databases">
        <authorList>
            <person name="Xu M."/>
            <person name="Jiang T."/>
        </authorList>
    </citation>
    <scope>NUCLEOTIDE SEQUENCE [LARGE SCALE GENOMIC DNA]</scope>
    <source>
        <strain evidence="3 4">SD</strain>
    </source>
</reference>
<evidence type="ECO:0000256" key="1">
    <source>
        <dbReference type="ARBA" id="ARBA00009580"/>
    </source>
</evidence>
<name>A0ABU4VQJ3_9ACTN</name>
<comment type="similarity">
    <text evidence="1">Belongs to the protein-tyrosine phosphatase family.</text>
</comment>
<protein>
    <submittedName>
        <fullName evidence="3">Tyrosine-protein phosphatase</fullName>
        <ecNumber evidence="3">3.1.3.48</ecNumber>
    </submittedName>
</protein>
<accession>A0ABU4VQJ3</accession>
<dbReference type="Pfam" id="PF13350">
    <property type="entry name" value="Y_phosphatase3"/>
    <property type="match status" value="1"/>
</dbReference>
<feature type="domain" description="Tyrosine specific protein phosphatases" evidence="2">
    <location>
        <begin position="116"/>
        <end position="163"/>
    </location>
</feature>
<dbReference type="GO" id="GO:0004725">
    <property type="term" value="F:protein tyrosine phosphatase activity"/>
    <property type="evidence" value="ECO:0007669"/>
    <property type="project" value="UniProtKB-EC"/>
</dbReference>
<dbReference type="Gene3D" id="3.90.190.10">
    <property type="entry name" value="Protein tyrosine phosphatase superfamily"/>
    <property type="match status" value="1"/>
</dbReference>